<comment type="caution">
    <text evidence="1">The sequence shown here is derived from an EMBL/GenBank/DDBJ whole genome shotgun (WGS) entry which is preliminary data.</text>
</comment>
<name>A0A9D4HLH2_DREPO</name>
<gene>
    <name evidence="1" type="ORF">DPMN_063770</name>
</gene>
<accession>A0A9D4HLH2</accession>
<keyword evidence="2" id="KW-1185">Reference proteome</keyword>
<sequence length="52" mass="6073">MAFYICPFQSNHQEAPQTYERFRYLNSMRPTKASFGTAFNLWLGPHLPPPRG</sequence>
<evidence type="ECO:0000313" key="1">
    <source>
        <dbReference type="EMBL" id="KAH3720861.1"/>
    </source>
</evidence>
<dbReference type="AlphaFoldDB" id="A0A9D4HLH2"/>
<dbReference type="Proteomes" id="UP000828390">
    <property type="component" value="Unassembled WGS sequence"/>
</dbReference>
<protein>
    <submittedName>
        <fullName evidence="1">Uncharacterized protein</fullName>
    </submittedName>
</protein>
<dbReference type="EMBL" id="JAIWYP010000013">
    <property type="protein sequence ID" value="KAH3720861.1"/>
    <property type="molecule type" value="Genomic_DNA"/>
</dbReference>
<evidence type="ECO:0000313" key="2">
    <source>
        <dbReference type="Proteomes" id="UP000828390"/>
    </source>
</evidence>
<reference evidence="1" key="2">
    <citation type="submission" date="2020-11" db="EMBL/GenBank/DDBJ databases">
        <authorList>
            <person name="McCartney M.A."/>
            <person name="Auch B."/>
            <person name="Kono T."/>
            <person name="Mallez S."/>
            <person name="Becker A."/>
            <person name="Gohl D.M."/>
            <person name="Silverstein K.A.T."/>
            <person name="Koren S."/>
            <person name="Bechman K.B."/>
            <person name="Herman A."/>
            <person name="Abrahante J.E."/>
            <person name="Garbe J."/>
        </authorList>
    </citation>
    <scope>NUCLEOTIDE SEQUENCE</scope>
    <source>
        <strain evidence="1">Duluth1</strain>
        <tissue evidence="1">Whole animal</tissue>
    </source>
</reference>
<reference evidence="1" key="1">
    <citation type="journal article" date="2019" name="bioRxiv">
        <title>The Genome of the Zebra Mussel, Dreissena polymorpha: A Resource for Invasive Species Research.</title>
        <authorList>
            <person name="McCartney M.A."/>
            <person name="Auch B."/>
            <person name="Kono T."/>
            <person name="Mallez S."/>
            <person name="Zhang Y."/>
            <person name="Obille A."/>
            <person name="Becker A."/>
            <person name="Abrahante J.E."/>
            <person name="Garbe J."/>
            <person name="Badalamenti J.P."/>
            <person name="Herman A."/>
            <person name="Mangelson H."/>
            <person name="Liachko I."/>
            <person name="Sullivan S."/>
            <person name="Sone E.D."/>
            <person name="Koren S."/>
            <person name="Silverstein K.A.T."/>
            <person name="Beckman K.B."/>
            <person name="Gohl D.M."/>
        </authorList>
    </citation>
    <scope>NUCLEOTIDE SEQUENCE</scope>
    <source>
        <strain evidence="1">Duluth1</strain>
        <tissue evidence="1">Whole animal</tissue>
    </source>
</reference>
<organism evidence="1 2">
    <name type="scientific">Dreissena polymorpha</name>
    <name type="common">Zebra mussel</name>
    <name type="synonym">Mytilus polymorpha</name>
    <dbReference type="NCBI Taxonomy" id="45954"/>
    <lineage>
        <taxon>Eukaryota</taxon>
        <taxon>Metazoa</taxon>
        <taxon>Spiralia</taxon>
        <taxon>Lophotrochozoa</taxon>
        <taxon>Mollusca</taxon>
        <taxon>Bivalvia</taxon>
        <taxon>Autobranchia</taxon>
        <taxon>Heteroconchia</taxon>
        <taxon>Euheterodonta</taxon>
        <taxon>Imparidentia</taxon>
        <taxon>Neoheterodontei</taxon>
        <taxon>Myida</taxon>
        <taxon>Dreissenoidea</taxon>
        <taxon>Dreissenidae</taxon>
        <taxon>Dreissena</taxon>
    </lineage>
</organism>
<proteinExistence type="predicted"/>